<keyword evidence="4" id="KW-1185">Reference proteome</keyword>
<feature type="region of interest" description="Disordered" evidence="1">
    <location>
        <begin position="24"/>
        <end position="52"/>
    </location>
</feature>
<dbReference type="Proteomes" id="UP000562492">
    <property type="component" value="Unassembled WGS sequence"/>
</dbReference>
<accession>A0ABR6RA94</accession>
<evidence type="ECO:0000313" key="4">
    <source>
        <dbReference type="Proteomes" id="UP000562492"/>
    </source>
</evidence>
<feature type="compositionally biased region" description="Polar residues" evidence="1">
    <location>
        <begin position="24"/>
        <end position="38"/>
    </location>
</feature>
<name>A0ABR6RA94_9BURK</name>
<keyword evidence="2" id="KW-0732">Signal</keyword>
<organism evidence="3 4">
    <name type="scientific">Comamonas odontotermitis</name>
    <dbReference type="NCBI Taxonomy" id="379895"/>
    <lineage>
        <taxon>Bacteria</taxon>
        <taxon>Pseudomonadati</taxon>
        <taxon>Pseudomonadota</taxon>
        <taxon>Betaproteobacteria</taxon>
        <taxon>Burkholderiales</taxon>
        <taxon>Comamonadaceae</taxon>
        <taxon>Comamonas</taxon>
    </lineage>
</organism>
<gene>
    <name evidence="3" type="ORF">HNP33_000126</name>
</gene>
<feature type="chain" id="PRO_5045641781" evidence="2">
    <location>
        <begin position="16"/>
        <end position="219"/>
    </location>
</feature>
<evidence type="ECO:0000313" key="3">
    <source>
        <dbReference type="EMBL" id="MBB6576078.1"/>
    </source>
</evidence>
<proteinExistence type="predicted"/>
<dbReference type="EMBL" id="JACHKZ010000001">
    <property type="protein sequence ID" value="MBB6576078.1"/>
    <property type="molecule type" value="Genomic_DNA"/>
</dbReference>
<protein>
    <submittedName>
        <fullName evidence="3">Uncharacterized protein</fullName>
    </submittedName>
</protein>
<feature type="signal peptide" evidence="2">
    <location>
        <begin position="1"/>
        <end position="15"/>
    </location>
</feature>
<reference evidence="3 4" key="1">
    <citation type="submission" date="2020-08" db="EMBL/GenBank/DDBJ databases">
        <title>Functional genomics of gut bacteria from endangered species of beetles.</title>
        <authorList>
            <person name="Carlos-Shanley C."/>
        </authorList>
    </citation>
    <scope>NUCLEOTIDE SEQUENCE [LARGE SCALE GENOMIC DNA]</scope>
    <source>
        <strain evidence="3 4">S00124</strain>
    </source>
</reference>
<evidence type="ECO:0000256" key="1">
    <source>
        <dbReference type="SAM" id="MobiDB-lite"/>
    </source>
</evidence>
<sequence>MCLGFMLAGSPLAHAACESQSQTRYNKDGSQMRLTQTRCDTDGDTAGDSEAAKEDGSSTFVLSIKLKGGNSFRTVLTPDALPEGWRMAKLRDLEGDGNWVLEVTGTNCGAGPNCQGSIYKPTADRKGVYLFFDGGYAEFLRIPGYYVESGRASCCSWEYHLYTPPAPGKAITQQNFRYRVVVGGISDETANACVMTDVRREKRVPIRDAHIRKLCKVYD</sequence>
<evidence type="ECO:0000256" key="2">
    <source>
        <dbReference type="SAM" id="SignalP"/>
    </source>
</evidence>
<comment type="caution">
    <text evidence="3">The sequence shown here is derived from an EMBL/GenBank/DDBJ whole genome shotgun (WGS) entry which is preliminary data.</text>
</comment>